<dbReference type="Pfam" id="PF23983">
    <property type="entry name" value="P11_C"/>
    <property type="match status" value="1"/>
</dbReference>
<feature type="domain" description="Minor capsid protein P11 C-terminal conserved region" evidence="1">
    <location>
        <begin position="68"/>
        <end position="151"/>
    </location>
</feature>
<name>A0A6C0ATT6_9ZZZZ</name>
<dbReference type="EMBL" id="MN738750">
    <property type="protein sequence ID" value="QHS83224.1"/>
    <property type="molecule type" value="Genomic_DNA"/>
</dbReference>
<accession>A0A6C0ATT6</accession>
<evidence type="ECO:0000259" key="1">
    <source>
        <dbReference type="Pfam" id="PF23983"/>
    </source>
</evidence>
<dbReference type="AlphaFoldDB" id="A0A6C0ATT6"/>
<proteinExistence type="predicted"/>
<protein>
    <recommendedName>
        <fullName evidence="1">Minor capsid protein P11 C-terminal conserved region domain-containing protein</fullName>
    </recommendedName>
</protein>
<organism evidence="2">
    <name type="scientific">viral metagenome</name>
    <dbReference type="NCBI Taxonomy" id="1070528"/>
    <lineage>
        <taxon>unclassified sequences</taxon>
        <taxon>metagenomes</taxon>
        <taxon>organismal metagenomes</taxon>
    </lineage>
</organism>
<evidence type="ECO:0000313" key="2">
    <source>
        <dbReference type="EMBL" id="QHS83224.1"/>
    </source>
</evidence>
<reference evidence="2" key="1">
    <citation type="journal article" date="2020" name="Nature">
        <title>Giant virus diversity and host interactions through global metagenomics.</title>
        <authorList>
            <person name="Schulz F."/>
            <person name="Roux S."/>
            <person name="Paez-Espino D."/>
            <person name="Jungbluth S."/>
            <person name="Walsh D.A."/>
            <person name="Denef V.J."/>
            <person name="McMahon K.D."/>
            <person name="Konstantinidis K.T."/>
            <person name="Eloe-Fadrosh E.A."/>
            <person name="Kyrpides N.C."/>
            <person name="Woyke T."/>
        </authorList>
    </citation>
    <scope>NUCLEOTIDE SEQUENCE</scope>
    <source>
        <strain evidence="2">GVMAG-S-ERX555943-30</strain>
    </source>
</reference>
<sequence length="155" mass="16782">MERVLIVVVIIVLIIGLGYYTDAKKMVRDAMDTGKAEPKKEEKKELEGAPVAAAPAPIEGYKQQAVAAPSDLLPSDENSKFAELNPNAANADSVMTPDLLQAGYHIGLDTVGQTLRNANLQLRSDPVISKKDIGPWMNSTIEPDMARTPLELGER</sequence>
<dbReference type="InterPro" id="IPR055730">
    <property type="entry name" value="P11_C"/>
</dbReference>